<protein>
    <submittedName>
        <fullName evidence="1">Uncharacterized protein</fullName>
    </submittedName>
</protein>
<proteinExistence type="predicted"/>
<dbReference type="Proteomes" id="UP000054324">
    <property type="component" value="Unassembled WGS sequence"/>
</dbReference>
<keyword evidence="2" id="KW-1185">Reference proteome</keyword>
<dbReference type="AlphaFoldDB" id="A0A074ZW73"/>
<dbReference type="GeneID" id="20319521"/>
<sequence>MPSFGPCPARDTSVQMMWCSFNRYDQIFSQLKDGTSGFRLVIDVVQNHKVSRRMSDRLLCTLRLVEYEADLKKTKQGGIQGWPPFCLRHSELGMENSTLFGKRWFGIRNTCSQPTQLLVLDIFFNGSTRCTTKNTLSNCLVMDSRTPTHTSYGSETTIVDHVKTSQFRCSNRSSLTTTQQNSPYCSLIHTLANAARALQIRAFTSSVTLQSELIQLPRHVKCSTTFSTSPWIVSGVFSDRMSTSMTLHCMGAKFIPKDGMTLVSSSKNTCAFPSSLKMRTILSAYSRSTKFSSRELFEHQGFGDRPAALHYVRRLLETWPYNFICTKV</sequence>
<dbReference type="EMBL" id="KL596718">
    <property type="protein sequence ID" value="KER27615.1"/>
    <property type="molecule type" value="Genomic_DNA"/>
</dbReference>
<dbReference type="RefSeq" id="XP_009168594.1">
    <property type="nucleotide sequence ID" value="XM_009170330.1"/>
</dbReference>
<dbReference type="KEGG" id="ovi:T265_05339"/>
<dbReference type="STRING" id="6198.A0A074ZW73"/>
<evidence type="ECO:0000313" key="1">
    <source>
        <dbReference type="EMBL" id="KER27615.1"/>
    </source>
</evidence>
<gene>
    <name evidence="1" type="ORF">T265_05339</name>
</gene>
<accession>A0A074ZW73</accession>
<organism evidence="1 2">
    <name type="scientific">Opisthorchis viverrini</name>
    <name type="common">Southeast Asian liver fluke</name>
    <dbReference type="NCBI Taxonomy" id="6198"/>
    <lineage>
        <taxon>Eukaryota</taxon>
        <taxon>Metazoa</taxon>
        <taxon>Spiralia</taxon>
        <taxon>Lophotrochozoa</taxon>
        <taxon>Platyhelminthes</taxon>
        <taxon>Trematoda</taxon>
        <taxon>Digenea</taxon>
        <taxon>Opisthorchiida</taxon>
        <taxon>Opisthorchiata</taxon>
        <taxon>Opisthorchiidae</taxon>
        <taxon>Opisthorchis</taxon>
    </lineage>
</organism>
<evidence type="ECO:0000313" key="2">
    <source>
        <dbReference type="Proteomes" id="UP000054324"/>
    </source>
</evidence>
<name>A0A074ZW73_OPIVI</name>
<reference evidence="1 2" key="1">
    <citation type="submission" date="2013-11" db="EMBL/GenBank/DDBJ databases">
        <title>Opisthorchis viverrini - life in the bile duct.</title>
        <authorList>
            <person name="Young N.D."/>
            <person name="Nagarajan N."/>
            <person name="Lin S.J."/>
            <person name="Korhonen P.K."/>
            <person name="Jex A.R."/>
            <person name="Hall R.S."/>
            <person name="Safavi-Hemami H."/>
            <person name="Kaewkong W."/>
            <person name="Bertrand D."/>
            <person name="Gao S."/>
            <person name="Seet Q."/>
            <person name="Wongkham S."/>
            <person name="Teh B.T."/>
            <person name="Wongkham C."/>
            <person name="Intapan P.M."/>
            <person name="Maleewong W."/>
            <person name="Yang X."/>
            <person name="Hu M."/>
            <person name="Wang Z."/>
            <person name="Hofmann A."/>
            <person name="Sternberg P.W."/>
            <person name="Tan P."/>
            <person name="Wang J."/>
            <person name="Gasser R.B."/>
        </authorList>
    </citation>
    <scope>NUCLEOTIDE SEQUENCE [LARGE SCALE GENOMIC DNA]</scope>
</reference>
<dbReference type="CTD" id="20319521"/>